<dbReference type="CTD" id="7428"/>
<keyword evidence="10" id="KW-0256">Endoplasmic reticulum</keyword>
<evidence type="ECO:0000313" key="20">
    <source>
        <dbReference type="RefSeq" id="XP_004625284.3"/>
    </source>
</evidence>
<evidence type="ECO:0000256" key="6">
    <source>
        <dbReference type="ARBA" id="ARBA00010057"/>
    </source>
</evidence>
<dbReference type="SUPFAM" id="SSF49468">
    <property type="entry name" value="VHL"/>
    <property type="match status" value="1"/>
</dbReference>
<evidence type="ECO:0000256" key="4">
    <source>
        <dbReference type="ARBA" id="ARBA00004496"/>
    </source>
</evidence>
<feature type="domain" description="von Hippel-Lindau disease tumour suppressor beta" evidence="17">
    <location>
        <begin position="70"/>
        <end position="151"/>
    </location>
</feature>
<evidence type="ECO:0000256" key="1">
    <source>
        <dbReference type="ARBA" id="ARBA00004123"/>
    </source>
</evidence>
<dbReference type="Gene3D" id="1.10.750.10">
    <property type="entry name" value="von Hippel-Lindau disease tumour suppressor, alpha domain"/>
    <property type="match status" value="1"/>
</dbReference>
<dbReference type="Proteomes" id="UP000515203">
    <property type="component" value="Unplaced"/>
</dbReference>
<dbReference type="GO" id="GO:0000151">
    <property type="term" value="C:ubiquitin ligase complex"/>
    <property type="evidence" value="ECO:0007669"/>
    <property type="project" value="UniProtKB-ARBA"/>
</dbReference>
<dbReference type="GO" id="GO:0005886">
    <property type="term" value="C:plasma membrane"/>
    <property type="evidence" value="ECO:0007669"/>
    <property type="project" value="UniProtKB-SubCell"/>
</dbReference>
<dbReference type="GO" id="GO:0001666">
    <property type="term" value="P:response to hypoxia"/>
    <property type="evidence" value="ECO:0007669"/>
    <property type="project" value="UniProtKB-ARBA"/>
</dbReference>
<accession>A0A6P3ET32</accession>
<dbReference type="InterPro" id="IPR022772">
    <property type="entry name" value="VHL_tumour_suppress_b/a_dom"/>
</dbReference>
<dbReference type="Gene3D" id="2.60.40.780">
    <property type="entry name" value="von Hippel-Lindau disease tumour suppressor, beta domain"/>
    <property type="match status" value="1"/>
</dbReference>
<evidence type="ECO:0000256" key="5">
    <source>
        <dbReference type="ARBA" id="ARBA00004906"/>
    </source>
</evidence>
<feature type="domain" description="von Hippel-Lindau disease tumour suppressor alpha" evidence="18">
    <location>
        <begin position="163"/>
        <end position="211"/>
    </location>
</feature>
<feature type="region of interest" description="Disordered" evidence="16">
    <location>
        <begin position="36"/>
        <end position="64"/>
    </location>
</feature>
<keyword evidence="7" id="KW-1003">Cell membrane</keyword>
<dbReference type="InParanoid" id="A0A6P3ET32"/>
<reference evidence="20" key="1">
    <citation type="submission" date="2025-08" db="UniProtKB">
        <authorList>
            <consortium name="RefSeq"/>
        </authorList>
    </citation>
    <scope>IDENTIFICATION</scope>
</reference>
<evidence type="ECO:0000256" key="10">
    <source>
        <dbReference type="ARBA" id="ARBA00022824"/>
    </source>
</evidence>
<dbReference type="InterPro" id="IPR037139">
    <property type="entry name" value="VHL_alpha_dom_sf"/>
</dbReference>
<dbReference type="OrthoDB" id="413400at2759"/>
<evidence type="ECO:0000256" key="14">
    <source>
        <dbReference type="ARBA" id="ARBA00072532"/>
    </source>
</evidence>
<dbReference type="CDD" id="cd05468">
    <property type="entry name" value="pVHL"/>
    <property type="match status" value="1"/>
</dbReference>
<dbReference type="RefSeq" id="XP_004625284.3">
    <property type="nucleotide sequence ID" value="XM_004625227.3"/>
</dbReference>
<comment type="pathway">
    <text evidence="5">Protein modification; protein ubiquitination.</text>
</comment>
<dbReference type="Pfam" id="PF01847">
    <property type="entry name" value="VHL"/>
    <property type="match status" value="1"/>
</dbReference>
<name>A0A6P3ET32_OCTDE</name>
<evidence type="ECO:0000256" key="13">
    <source>
        <dbReference type="ARBA" id="ARBA00059036"/>
    </source>
</evidence>
<dbReference type="FunFam" id="1.10.750.10:FF:000001">
    <property type="entry name" value="von Hippel-Lindau disease tumor suppressor"/>
    <property type="match status" value="1"/>
</dbReference>
<dbReference type="GO" id="GO:0005783">
    <property type="term" value="C:endoplasmic reticulum"/>
    <property type="evidence" value="ECO:0007669"/>
    <property type="project" value="UniProtKB-SubCell"/>
</dbReference>
<evidence type="ECO:0000256" key="3">
    <source>
        <dbReference type="ARBA" id="ARBA00004240"/>
    </source>
</evidence>
<keyword evidence="9" id="KW-0833">Ubl conjugation pathway</keyword>
<dbReference type="FunFam" id="2.60.40.780:FF:000001">
    <property type="entry name" value="von Hippel-Lindau disease tumor suppressor"/>
    <property type="match status" value="1"/>
</dbReference>
<comment type="subcellular location">
    <subcellularLocation>
        <location evidence="2">Cell membrane</location>
        <topology evidence="2">Peripheral membrane protein</topology>
    </subcellularLocation>
    <subcellularLocation>
        <location evidence="4">Cytoplasm</location>
    </subcellularLocation>
    <subcellularLocation>
        <location evidence="3">Endoplasmic reticulum</location>
    </subcellularLocation>
    <subcellularLocation>
        <location evidence="1">Nucleus</location>
    </subcellularLocation>
</comment>
<dbReference type="GO" id="GO:0005634">
    <property type="term" value="C:nucleus"/>
    <property type="evidence" value="ECO:0007669"/>
    <property type="project" value="UniProtKB-SubCell"/>
</dbReference>
<keyword evidence="11" id="KW-0472">Membrane</keyword>
<evidence type="ECO:0000256" key="7">
    <source>
        <dbReference type="ARBA" id="ARBA00022475"/>
    </source>
</evidence>
<dbReference type="InterPro" id="IPR036208">
    <property type="entry name" value="VHL_sf"/>
</dbReference>
<evidence type="ECO:0000259" key="17">
    <source>
        <dbReference type="Pfam" id="PF01847"/>
    </source>
</evidence>
<evidence type="ECO:0000256" key="15">
    <source>
        <dbReference type="ARBA" id="ARBA00080646"/>
    </source>
</evidence>
<keyword evidence="12" id="KW-0539">Nucleus</keyword>
<evidence type="ECO:0000256" key="9">
    <source>
        <dbReference type="ARBA" id="ARBA00022786"/>
    </source>
</evidence>
<proteinExistence type="inferred from homology"/>
<dbReference type="InterPro" id="IPR024048">
    <property type="entry name" value="VHL_alpha_dom"/>
</dbReference>
<dbReference type="GeneID" id="101573121"/>
<sequence>MHARTHARRHVGAPSAIYSLSVAAGGAWFPEGGAGRRGSLAPPAGSWRRASPGARRGGREMEAGRPRPVLRSVNSREPSQVIFCNRSPRVVLPVWLNFDGEPQPYPTLAPGTGRRIHSYRGHLWLFRDAGTYDGLLVNQTELFVPSLNVDGQPIFANITLPVYTLKERCLQVVRSLVKPENYRRLDIVRSLYEDLEDHPNVQKDLVRLTQEHIASQPPDEEPQELDGN</sequence>
<evidence type="ECO:0000256" key="8">
    <source>
        <dbReference type="ARBA" id="ARBA00022490"/>
    </source>
</evidence>
<dbReference type="GO" id="GO:0010468">
    <property type="term" value="P:regulation of gene expression"/>
    <property type="evidence" value="ECO:0007669"/>
    <property type="project" value="UniProtKB-ARBA"/>
</dbReference>
<evidence type="ECO:0000259" key="18">
    <source>
        <dbReference type="Pfam" id="PF17211"/>
    </source>
</evidence>
<comment type="function">
    <text evidence="13">Involved in the ubiquitination and subsequent proteasomal degradation via the von Hippel-Lindau ubiquitination complex. Seems to act as a target recruitment subunit in the E3 ubiquitin ligase complex and recruits hydroxylated hypoxia-inducible factor (HIF) under normoxic conditions. Involved in transcriptional repression through interaction with HIF1A, HIF1AN and histone deacetylases. Ubiquitinates, in an oxygen-responsive manner, ADRB2. Acts as a negative regulator of mTORC1 by promoting ubiquitination and degradation of RPTOR.</text>
</comment>
<keyword evidence="19" id="KW-1185">Reference proteome</keyword>
<evidence type="ECO:0000313" key="19">
    <source>
        <dbReference type="Proteomes" id="UP000515203"/>
    </source>
</evidence>
<evidence type="ECO:0000256" key="2">
    <source>
        <dbReference type="ARBA" id="ARBA00004202"/>
    </source>
</evidence>
<dbReference type="Pfam" id="PF17211">
    <property type="entry name" value="VHL_C"/>
    <property type="match status" value="1"/>
</dbReference>
<evidence type="ECO:0000256" key="16">
    <source>
        <dbReference type="SAM" id="MobiDB-lite"/>
    </source>
</evidence>
<keyword evidence="8" id="KW-0963">Cytoplasm</keyword>
<feature type="compositionally biased region" description="Low complexity" evidence="16">
    <location>
        <begin position="44"/>
        <end position="54"/>
    </location>
</feature>
<dbReference type="AlphaFoldDB" id="A0A6P3ET32"/>
<comment type="similarity">
    <text evidence="6">Belongs to the VHL family.</text>
</comment>
<evidence type="ECO:0000256" key="12">
    <source>
        <dbReference type="ARBA" id="ARBA00023242"/>
    </source>
</evidence>
<dbReference type="InterPro" id="IPR037140">
    <property type="entry name" value="VHL_beta_dom_sf"/>
</dbReference>
<organism evidence="19 20">
    <name type="scientific">Octodon degus</name>
    <name type="common">Degu</name>
    <name type="synonym">Sciurus degus</name>
    <dbReference type="NCBI Taxonomy" id="10160"/>
    <lineage>
        <taxon>Eukaryota</taxon>
        <taxon>Metazoa</taxon>
        <taxon>Chordata</taxon>
        <taxon>Craniata</taxon>
        <taxon>Vertebrata</taxon>
        <taxon>Euteleostomi</taxon>
        <taxon>Mammalia</taxon>
        <taxon>Eutheria</taxon>
        <taxon>Euarchontoglires</taxon>
        <taxon>Glires</taxon>
        <taxon>Rodentia</taxon>
        <taxon>Hystricomorpha</taxon>
        <taxon>Octodontidae</taxon>
        <taxon>Octodon</taxon>
    </lineage>
</organism>
<dbReference type="FunCoup" id="A0A6P3ET32">
    <property type="interactions" value="2904"/>
</dbReference>
<evidence type="ECO:0000256" key="11">
    <source>
        <dbReference type="ARBA" id="ARBA00023136"/>
    </source>
</evidence>
<gene>
    <name evidence="20" type="primary">Vhl</name>
</gene>
<protein>
    <recommendedName>
        <fullName evidence="14">von Hippel-Lindau disease tumor suppressor</fullName>
    </recommendedName>
    <alternativeName>
        <fullName evidence="15">pVHL</fullName>
    </alternativeName>
</protein>
<dbReference type="InterPro" id="IPR024053">
    <property type="entry name" value="VHL_beta_dom"/>
</dbReference>